<sequence>MLGIWVLCQAANLVAAVWMLCAIISGSNRALLIAKSFDQLGNATTGGNEDELISSRAAKARKRGEKWACVLCKILDKIEANHCENSIEYDEGKP</sequence>
<protein>
    <submittedName>
        <fullName evidence="1">Uncharacterized protein</fullName>
    </submittedName>
</protein>
<dbReference type="Proteomes" id="UP000297706">
    <property type="component" value="Unassembled WGS sequence"/>
</dbReference>
<evidence type="ECO:0000313" key="1">
    <source>
        <dbReference type="EMBL" id="TFW71914.1"/>
    </source>
</evidence>
<name>A0A4Y9VSH6_9PROT</name>
<evidence type="ECO:0000313" key="2">
    <source>
        <dbReference type="Proteomes" id="UP000297706"/>
    </source>
</evidence>
<dbReference type="OrthoDB" id="8451539at2"/>
<gene>
    <name evidence="1" type="ORF">C3Y98_05285</name>
</gene>
<comment type="caution">
    <text evidence="1">The sequence shown here is derived from an EMBL/GenBank/DDBJ whole genome shotgun (WGS) entry which is preliminary data.</text>
</comment>
<keyword evidence="2" id="KW-1185">Reference proteome</keyword>
<proteinExistence type="predicted"/>
<dbReference type="AlphaFoldDB" id="A0A4Y9VSH6"/>
<reference evidence="1 2" key="1">
    <citation type="submission" date="2018-02" db="EMBL/GenBank/DDBJ databases">
        <title>A novel lanthanide dependent methylotroph, Methylotenera sp. La3113.</title>
        <authorList>
            <person name="Lv H."/>
            <person name="Tani A."/>
        </authorList>
    </citation>
    <scope>NUCLEOTIDE SEQUENCE [LARGE SCALE GENOMIC DNA]</scope>
    <source>
        <strain evidence="1 2">La3113</strain>
    </source>
</reference>
<dbReference type="EMBL" id="PQVH01000008">
    <property type="protein sequence ID" value="TFW71914.1"/>
    <property type="molecule type" value="Genomic_DNA"/>
</dbReference>
<organism evidence="1 2">
    <name type="scientific">Methylotenera oryzisoli</name>
    <dbReference type="NCBI Taxonomy" id="2080758"/>
    <lineage>
        <taxon>Bacteria</taxon>
        <taxon>Pseudomonadati</taxon>
        <taxon>Pseudomonadota</taxon>
        <taxon>Betaproteobacteria</taxon>
        <taxon>Nitrosomonadales</taxon>
        <taxon>Methylophilaceae</taxon>
        <taxon>Methylotenera</taxon>
    </lineage>
</organism>
<accession>A0A4Y9VSH6</accession>